<dbReference type="GO" id="GO:0043495">
    <property type="term" value="F:protein-membrane adaptor activity"/>
    <property type="evidence" value="ECO:0007669"/>
    <property type="project" value="TreeGrafter"/>
</dbReference>
<proteinExistence type="inferred from homology"/>
<gene>
    <name evidence="8" type="ORF">C2E21_2102</name>
</gene>
<keyword evidence="8" id="KW-0675">Receptor</keyword>
<dbReference type="GO" id="GO:0043529">
    <property type="term" value="C:GET complex"/>
    <property type="evidence" value="ECO:0007669"/>
    <property type="project" value="TreeGrafter"/>
</dbReference>
<keyword evidence="4" id="KW-0256">Endoplasmic reticulum</keyword>
<evidence type="ECO:0000256" key="2">
    <source>
        <dbReference type="ARBA" id="ARBA00010799"/>
    </source>
</evidence>
<evidence type="ECO:0000256" key="5">
    <source>
        <dbReference type="ARBA" id="ARBA00022989"/>
    </source>
</evidence>
<dbReference type="GO" id="GO:0005789">
    <property type="term" value="C:endoplasmic reticulum membrane"/>
    <property type="evidence" value="ECO:0007669"/>
    <property type="project" value="UniProtKB-SubCell"/>
</dbReference>
<dbReference type="Proteomes" id="UP000239899">
    <property type="component" value="Unassembled WGS sequence"/>
</dbReference>
<evidence type="ECO:0000313" key="9">
    <source>
        <dbReference type="Proteomes" id="UP000239899"/>
    </source>
</evidence>
<dbReference type="PANTHER" id="PTHR42650:SF1">
    <property type="entry name" value="GUIDED ENTRY OF TAIL-ANCHORED PROTEINS FACTOR 1"/>
    <property type="match status" value="1"/>
</dbReference>
<feature type="transmembrane region" description="Helical" evidence="7">
    <location>
        <begin position="12"/>
        <end position="31"/>
    </location>
</feature>
<dbReference type="OrthoDB" id="512018at2759"/>
<comment type="subcellular location">
    <subcellularLocation>
        <location evidence="1">Endoplasmic reticulum membrane</location>
    </subcellularLocation>
</comment>
<evidence type="ECO:0000256" key="6">
    <source>
        <dbReference type="ARBA" id="ARBA00023136"/>
    </source>
</evidence>
<accession>A0A2P6TYI1</accession>
<comment type="caution">
    <text evidence="8">The sequence shown here is derived from an EMBL/GenBank/DDBJ whole genome shotgun (WGS) entry which is preliminary data.</text>
</comment>
<dbReference type="GO" id="GO:0071816">
    <property type="term" value="P:tail-anchored membrane protein insertion into ER membrane"/>
    <property type="evidence" value="ECO:0007669"/>
    <property type="project" value="InterPro"/>
</dbReference>
<reference evidence="8 9" key="1">
    <citation type="journal article" date="2018" name="Plant J.">
        <title>Genome sequences of Chlorella sorokiniana UTEX 1602 and Micractinium conductrix SAG 241.80: implications to maltose excretion by a green alga.</title>
        <authorList>
            <person name="Arriola M.B."/>
            <person name="Velmurugan N."/>
            <person name="Zhang Y."/>
            <person name="Plunkett M.H."/>
            <person name="Hondzo H."/>
            <person name="Barney B.M."/>
        </authorList>
    </citation>
    <scope>NUCLEOTIDE SEQUENCE [LARGE SCALE GENOMIC DNA]</scope>
    <source>
        <strain evidence="9">UTEX 1602</strain>
    </source>
</reference>
<protein>
    <submittedName>
        <fullName evidence="8">Tail-anchored insertion receptor WRB</fullName>
    </submittedName>
</protein>
<keyword evidence="6 7" id="KW-0472">Membrane</keyword>
<keyword evidence="9" id="KW-1185">Reference proteome</keyword>
<evidence type="ECO:0000256" key="4">
    <source>
        <dbReference type="ARBA" id="ARBA00022824"/>
    </source>
</evidence>
<evidence type="ECO:0000313" key="8">
    <source>
        <dbReference type="EMBL" id="PRW59129.1"/>
    </source>
</evidence>
<dbReference type="Pfam" id="PF04420">
    <property type="entry name" value="CHD5"/>
    <property type="match status" value="1"/>
</dbReference>
<comment type="similarity">
    <text evidence="2">Belongs to the WRB/GET1 family.</text>
</comment>
<dbReference type="AlphaFoldDB" id="A0A2P6TYI1"/>
<organism evidence="8 9">
    <name type="scientific">Chlorella sorokiniana</name>
    <name type="common">Freshwater green alga</name>
    <dbReference type="NCBI Taxonomy" id="3076"/>
    <lineage>
        <taxon>Eukaryota</taxon>
        <taxon>Viridiplantae</taxon>
        <taxon>Chlorophyta</taxon>
        <taxon>core chlorophytes</taxon>
        <taxon>Trebouxiophyceae</taxon>
        <taxon>Chlorellales</taxon>
        <taxon>Chlorellaceae</taxon>
        <taxon>Chlorella clade</taxon>
        <taxon>Chlorella</taxon>
    </lineage>
</organism>
<dbReference type="InterPro" id="IPR028945">
    <property type="entry name" value="Get1"/>
</dbReference>
<dbReference type="PANTHER" id="PTHR42650">
    <property type="entry name" value="TAIL-ANCHORED PROTEIN INSERTION RECEPTOR WRB"/>
    <property type="match status" value="1"/>
</dbReference>
<keyword evidence="5 7" id="KW-1133">Transmembrane helix</keyword>
<dbReference type="EMBL" id="LHPG02000004">
    <property type="protein sequence ID" value="PRW59129.1"/>
    <property type="molecule type" value="Genomic_DNA"/>
</dbReference>
<sequence>MLIAAGALNAGQLAALTLVATFALSVLERLIKRWKVPDTRRQQFDLQQEVAHLQRQAAALNHPDTFAQSAKAERKAIALAKELAKLQSQSQVPAGARFLLRLPALLRLALLGWLVYQSTAVPVVAQLRPETVWPLGRWLSIGAGKASAPGAVGLLAWAMLCQRVSAALLGRS</sequence>
<keyword evidence="3 7" id="KW-0812">Transmembrane</keyword>
<evidence type="ECO:0000256" key="1">
    <source>
        <dbReference type="ARBA" id="ARBA00004586"/>
    </source>
</evidence>
<evidence type="ECO:0000256" key="3">
    <source>
        <dbReference type="ARBA" id="ARBA00022692"/>
    </source>
</evidence>
<name>A0A2P6TYI1_CHLSO</name>
<evidence type="ECO:0000256" key="7">
    <source>
        <dbReference type="SAM" id="Phobius"/>
    </source>
</evidence>